<proteinExistence type="predicted"/>
<gene>
    <name evidence="1" type="ORF">XENOCAPTIV_011998</name>
</gene>
<dbReference type="Proteomes" id="UP001434883">
    <property type="component" value="Unassembled WGS sequence"/>
</dbReference>
<dbReference type="Pfam" id="PF17724">
    <property type="entry name" value="DUF5568"/>
    <property type="match status" value="1"/>
</dbReference>
<name>A0ABV0QIL3_9TELE</name>
<organism evidence="1 2">
    <name type="scientific">Xenoophorus captivus</name>
    <dbReference type="NCBI Taxonomy" id="1517983"/>
    <lineage>
        <taxon>Eukaryota</taxon>
        <taxon>Metazoa</taxon>
        <taxon>Chordata</taxon>
        <taxon>Craniata</taxon>
        <taxon>Vertebrata</taxon>
        <taxon>Euteleostomi</taxon>
        <taxon>Actinopterygii</taxon>
        <taxon>Neopterygii</taxon>
        <taxon>Teleostei</taxon>
        <taxon>Neoteleostei</taxon>
        <taxon>Acanthomorphata</taxon>
        <taxon>Ovalentaria</taxon>
        <taxon>Atherinomorphae</taxon>
        <taxon>Cyprinodontiformes</taxon>
        <taxon>Goodeidae</taxon>
        <taxon>Xenoophorus</taxon>
    </lineage>
</organism>
<protein>
    <submittedName>
        <fullName evidence="1">Uncharacterized protein</fullName>
    </submittedName>
</protein>
<keyword evidence="2" id="KW-1185">Reference proteome</keyword>
<reference evidence="1 2" key="1">
    <citation type="submission" date="2021-06" db="EMBL/GenBank/DDBJ databases">
        <authorList>
            <person name="Palmer J.M."/>
        </authorList>
    </citation>
    <scope>NUCLEOTIDE SEQUENCE [LARGE SCALE GENOMIC DNA]</scope>
    <source>
        <strain evidence="1 2">XC_2019</strain>
        <tissue evidence="1">Muscle</tissue>
    </source>
</reference>
<evidence type="ECO:0000313" key="2">
    <source>
        <dbReference type="Proteomes" id="UP001434883"/>
    </source>
</evidence>
<sequence length="103" mass="11239">MMHRLSGSSSDFCISGLTEDCHPASHFDLCSTHSNKFYASPTNPARLKKLEFGCDAAKTLDLSNCSISKKLDFPGSDVAPFPYAIMETRDLCEASSKVDEPSE</sequence>
<dbReference type="InterPro" id="IPR040419">
    <property type="entry name" value="DUF5568"/>
</dbReference>
<accession>A0ABV0QIL3</accession>
<dbReference type="EMBL" id="JAHRIN010010948">
    <property type="protein sequence ID" value="MEQ2195383.1"/>
    <property type="molecule type" value="Genomic_DNA"/>
</dbReference>
<evidence type="ECO:0000313" key="1">
    <source>
        <dbReference type="EMBL" id="MEQ2195383.1"/>
    </source>
</evidence>
<comment type="caution">
    <text evidence="1">The sequence shown here is derived from an EMBL/GenBank/DDBJ whole genome shotgun (WGS) entry which is preliminary data.</text>
</comment>